<evidence type="ECO:0000256" key="1">
    <source>
        <dbReference type="ARBA" id="ARBA00022723"/>
    </source>
</evidence>
<protein>
    <recommendedName>
        <fullName evidence="4">FYVE zinc finger domain-containing protein</fullName>
    </recommendedName>
</protein>
<keyword evidence="3" id="KW-0862">Zinc</keyword>
<accession>A0A8S3ISD5</accession>
<dbReference type="SUPFAM" id="SSF57903">
    <property type="entry name" value="FYVE/PHD zinc finger"/>
    <property type="match status" value="1"/>
</dbReference>
<evidence type="ECO:0000313" key="6">
    <source>
        <dbReference type="EMBL" id="CAF5205950.1"/>
    </source>
</evidence>
<evidence type="ECO:0000313" key="7">
    <source>
        <dbReference type="Proteomes" id="UP000681720"/>
    </source>
</evidence>
<dbReference type="EMBL" id="CAJOBH010014271">
    <property type="protein sequence ID" value="CAF4180420.1"/>
    <property type="molecule type" value="Genomic_DNA"/>
</dbReference>
<sequence length="42" mass="4720">CGDAVCEKCSPNKRPVPERDWLTPVRVCKLCDDAMNESTSEH</sequence>
<dbReference type="InterPro" id="IPR011011">
    <property type="entry name" value="Znf_FYVE_PHD"/>
</dbReference>
<dbReference type="GO" id="GO:0008270">
    <property type="term" value="F:zinc ion binding"/>
    <property type="evidence" value="ECO:0007669"/>
    <property type="project" value="UniProtKB-KW"/>
</dbReference>
<dbReference type="Pfam" id="PF01363">
    <property type="entry name" value="FYVE"/>
    <property type="match status" value="1"/>
</dbReference>
<evidence type="ECO:0000256" key="3">
    <source>
        <dbReference type="ARBA" id="ARBA00022833"/>
    </source>
</evidence>
<comment type="caution">
    <text evidence="6">The sequence shown here is derived from an EMBL/GenBank/DDBJ whole genome shotgun (WGS) entry which is preliminary data.</text>
</comment>
<dbReference type="EMBL" id="CAJOBJ010349234">
    <property type="protein sequence ID" value="CAF5205950.1"/>
    <property type="molecule type" value="Genomic_DNA"/>
</dbReference>
<dbReference type="Proteomes" id="UP000681720">
    <property type="component" value="Unassembled WGS sequence"/>
</dbReference>
<evidence type="ECO:0000313" key="5">
    <source>
        <dbReference type="EMBL" id="CAF4180420.1"/>
    </source>
</evidence>
<dbReference type="InterPro" id="IPR013083">
    <property type="entry name" value="Znf_RING/FYVE/PHD"/>
</dbReference>
<dbReference type="InterPro" id="IPR000306">
    <property type="entry name" value="Znf_FYVE"/>
</dbReference>
<keyword evidence="1" id="KW-0479">Metal-binding</keyword>
<gene>
    <name evidence="5" type="ORF">BYL167_LOCUS22792</name>
    <name evidence="6" type="ORF">GIL414_LOCUS78144</name>
</gene>
<keyword evidence="2" id="KW-0863">Zinc-finger</keyword>
<evidence type="ECO:0000259" key="4">
    <source>
        <dbReference type="Pfam" id="PF01363"/>
    </source>
</evidence>
<name>A0A8S3ISD5_9BILA</name>
<feature type="non-terminal residue" evidence="6">
    <location>
        <position position="1"/>
    </location>
</feature>
<dbReference type="Proteomes" id="UP000681967">
    <property type="component" value="Unassembled WGS sequence"/>
</dbReference>
<evidence type="ECO:0000256" key="2">
    <source>
        <dbReference type="ARBA" id="ARBA00022771"/>
    </source>
</evidence>
<dbReference type="Gene3D" id="3.30.40.10">
    <property type="entry name" value="Zinc/RING finger domain, C3HC4 (zinc finger)"/>
    <property type="match status" value="1"/>
</dbReference>
<organism evidence="6 7">
    <name type="scientific">Rotaria magnacalcarata</name>
    <dbReference type="NCBI Taxonomy" id="392030"/>
    <lineage>
        <taxon>Eukaryota</taxon>
        <taxon>Metazoa</taxon>
        <taxon>Spiralia</taxon>
        <taxon>Gnathifera</taxon>
        <taxon>Rotifera</taxon>
        <taxon>Eurotatoria</taxon>
        <taxon>Bdelloidea</taxon>
        <taxon>Philodinida</taxon>
        <taxon>Philodinidae</taxon>
        <taxon>Rotaria</taxon>
    </lineage>
</organism>
<dbReference type="AlphaFoldDB" id="A0A8S3ISD5"/>
<reference evidence="6" key="1">
    <citation type="submission" date="2021-02" db="EMBL/GenBank/DDBJ databases">
        <authorList>
            <person name="Nowell W R."/>
        </authorList>
    </citation>
    <scope>NUCLEOTIDE SEQUENCE</scope>
</reference>
<feature type="domain" description="FYVE zinc finger" evidence="4">
    <location>
        <begin position="1"/>
        <end position="36"/>
    </location>
</feature>
<proteinExistence type="predicted"/>